<evidence type="ECO:0000313" key="3">
    <source>
        <dbReference type="WBParaSite" id="Hba_08346"/>
    </source>
</evidence>
<evidence type="ECO:0000256" key="1">
    <source>
        <dbReference type="SAM" id="Phobius"/>
    </source>
</evidence>
<accession>A0A1I7WT71</accession>
<feature type="transmembrane region" description="Helical" evidence="1">
    <location>
        <begin position="50"/>
        <end position="68"/>
    </location>
</feature>
<keyword evidence="1" id="KW-0812">Transmembrane</keyword>
<sequence length="125" mass="14460">MNASCLSHQFLKFILKYNKSTLAIILAHIFVATVRSFIFHNDTIFLRVRSLFPVFFCFIFYDHLGTYLSPAVHFPKTVRAPHSPYSRTAQKVLKISDNPGTSKLFTYLSLFTLIAFVLDYCLEKQ</sequence>
<name>A0A1I7WT71_HETBA</name>
<evidence type="ECO:0000313" key="2">
    <source>
        <dbReference type="Proteomes" id="UP000095283"/>
    </source>
</evidence>
<organism evidence="2 3">
    <name type="scientific">Heterorhabditis bacteriophora</name>
    <name type="common">Entomopathogenic nematode worm</name>
    <dbReference type="NCBI Taxonomy" id="37862"/>
    <lineage>
        <taxon>Eukaryota</taxon>
        <taxon>Metazoa</taxon>
        <taxon>Ecdysozoa</taxon>
        <taxon>Nematoda</taxon>
        <taxon>Chromadorea</taxon>
        <taxon>Rhabditida</taxon>
        <taxon>Rhabditina</taxon>
        <taxon>Rhabditomorpha</taxon>
        <taxon>Strongyloidea</taxon>
        <taxon>Heterorhabditidae</taxon>
        <taxon>Heterorhabditis</taxon>
    </lineage>
</organism>
<keyword evidence="1" id="KW-1133">Transmembrane helix</keyword>
<keyword evidence="1" id="KW-0472">Membrane</keyword>
<reference evidence="3" key="1">
    <citation type="submission" date="2016-11" db="UniProtKB">
        <authorList>
            <consortium name="WormBaseParasite"/>
        </authorList>
    </citation>
    <scope>IDENTIFICATION</scope>
</reference>
<dbReference type="AlphaFoldDB" id="A0A1I7WT71"/>
<keyword evidence="2" id="KW-1185">Reference proteome</keyword>
<protein>
    <submittedName>
        <fullName evidence="3">7TM_GPCR_Srx domain-containing protein</fullName>
    </submittedName>
</protein>
<feature type="transmembrane region" description="Helical" evidence="1">
    <location>
        <begin position="20"/>
        <end position="38"/>
    </location>
</feature>
<proteinExistence type="predicted"/>
<feature type="transmembrane region" description="Helical" evidence="1">
    <location>
        <begin position="104"/>
        <end position="122"/>
    </location>
</feature>
<dbReference type="Proteomes" id="UP000095283">
    <property type="component" value="Unplaced"/>
</dbReference>
<dbReference type="WBParaSite" id="Hba_08346">
    <property type="protein sequence ID" value="Hba_08346"/>
    <property type="gene ID" value="Hba_08346"/>
</dbReference>